<organism evidence="3 4">
    <name type="scientific">Microbispora maris</name>
    <dbReference type="NCBI Taxonomy" id="3144104"/>
    <lineage>
        <taxon>Bacteria</taxon>
        <taxon>Bacillati</taxon>
        <taxon>Actinomycetota</taxon>
        <taxon>Actinomycetes</taxon>
        <taxon>Streptosporangiales</taxon>
        <taxon>Streptosporangiaceae</taxon>
        <taxon>Microbispora</taxon>
    </lineage>
</organism>
<name>A0ABV0AMW7_9ACTN</name>
<accession>A0ABV0AMW7</accession>
<keyword evidence="4" id="KW-1185">Reference proteome</keyword>
<reference evidence="3 4" key="1">
    <citation type="submission" date="2024-05" db="EMBL/GenBank/DDBJ databases">
        <title>Microbispora sp.ZYX-F-249.</title>
        <authorList>
            <person name="Xie H."/>
        </authorList>
    </citation>
    <scope>NUCLEOTIDE SEQUENCE [LARGE SCALE GENOMIC DNA]</scope>
    <source>
        <strain evidence="3 4">ZYX-F-249</strain>
    </source>
</reference>
<dbReference type="EMBL" id="JBDJAW010000005">
    <property type="protein sequence ID" value="MEN3535231.1"/>
    <property type="molecule type" value="Genomic_DNA"/>
</dbReference>
<evidence type="ECO:0000313" key="4">
    <source>
        <dbReference type="Proteomes" id="UP001447516"/>
    </source>
</evidence>
<evidence type="ECO:0000259" key="2">
    <source>
        <dbReference type="PROSITE" id="PS51352"/>
    </source>
</evidence>
<dbReference type="RefSeq" id="WP_346225292.1">
    <property type="nucleotide sequence ID" value="NZ_JBDJAW010000005.1"/>
</dbReference>
<keyword evidence="1" id="KW-0812">Transmembrane</keyword>
<evidence type="ECO:0000256" key="1">
    <source>
        <dbReference type="SAM" id="Phobius"/>
    </source>
</evidence>
<dbReference type="InterPro" id="IPR013766">
    <property type="entry name" value="Thioredoxin_domain"/>
</dbReference>
<proteinExistence type="predicted"/>
<protein>
    <recommendedName>
        <fullName evidence="2">Thioredoxin domain-containing protein</fullName>
    </recommendedName>
</protein>
<feature type="transmembrane region" description="Helical" evidence="1">
    <location>
        <begin position="6"/>
        <end position="26"/>
    </location>
</feature>
<gene>
    <name evidence="3" type="ORF">AAH991_08995</name>
</gene>
<comment type="caution">
    <text evidence="3">The sequence shown here is derived from an EMBL/GenBank/DDBJ whole genome shotgun (WGS) entry which is preliminary data.</text>
</comment>
<dbReference type="Gene3D" id="3.40.30.10">
    <property type="entry name" value="Glutaredoxin"/>
    <property type="match status" value="1"/>
</dbReference>
<sequence length="181" mass="19193">MPYLVTLVVLVGVLCLVNLVLIVGVIRRLREHGEALADRSAQEQNRRAILPEGEVAEPFETVSTDGSVVSRDRLEQPTLVGFFSPGCTACHEALPDFLALAARFPGGPEQVLAVILDENGELGEQREALEPVARVVVEKLGGPVSSALHVRALPSFGLVGPGGRVMSSGLRLEQVLTTAPA</sequence>
<dbReference type="SUPFAM" id="SSF52833">
    <property type="entry name" value="Thioredoxin-like"/>
    <property type="match status" value="1"/>
</dbReference>
<feature type="domain" description="Thioredoxin" evidence="2">
    <location>
        <begin position="50"/>
        <end position="181"/>
    </location>
</feature>
<evidence type="ECO:0000313" key="3">
    <source>
        <dbReference type="EMBL" id="MEN3535231.1"/>
    </source>
</evidence>
<dbReference type="PROSITE" id="PS51352">
    <property type="entry name" value="THIOREDOXIN_2"/>
    <property type="match status" value="1"/>
</dbReference>
<dbReference type="Proteomes" id="UP001447516">
    <property type="component" value="Unassembled WGS sequence"/>
</dbReference>
<dbReference type="InterPro" id="IPR036249">
    <property type="entry name" value="Thioredoxin-like_sf"/>
</dbReference>
<keyword evidence="1" id="KW-0472">Membrane</keyword>
<keyword evidence="1" id="KW-1133">Transmembrane helix</keyword>